<dbReference type="SUPFAM" id="SSF56801">
    <property type="entry name" value="Acetyl-CoA synthetase-like"/>
    <property type="match status" value="1"/>
</dbReference>
<feature type="compositionally biased region" description="Low complexity" evidence="1">
    <location>
        <begin position="97"/>
        <end position="110"/>
    </location>
</feature>
<gene>
    <name evidence="2" type="ORF">METZ01_LOCUS64959</name>
</gene>
<evidence type="ECO:0008006" key="3">
    <source>
        <dbReference type="Google" id="ProtNLM"/>
    </source>
</evidence>
<dbReference type="PANTHER" id="PTHR43845">
    <property type="entry name" value="BLR5969 PROTEIN"/>
    <property type="match status" value="1"/>
</dbReference>
<proteinExistence type="predicted"/>
<dbReference type="AlphaFoldDB" id="A0A381T7G2"/>
<dbReference type="Gene3D" id="3.30.300.30">
    <property type="match status" value="1"/>
</dbReference>
<protein>
    <recommendedName>
        <fullName evidence="3">AMP-dependent ligase C-terminal domain-containing protein</fullName>
    </recommendedName>
</protein>
<dbReference type="EMBL" id="UINC01004140">
    <property type="protein sequence ID" value="SVA12105.1"/>
    <property type="molecule type" value="Genomic_DNA"/>
</dbReference>
<evidence type="ECO:0000256" key="1">
    <source>
        <dbReference type="SAM" id="MobiDB-lite"/>
    </source>
</evidence>
<evidence type="ECO:0000313" key="2">
    <source>
        <dbReference type="EMBL" id="SVA12105.1"/>
    </source>
</evidence>
<sequence>MRPRLWNPEMELMSHSETRALQLVKLKSLLNRVYEQSPYYRDKFDRAGVNPQNLKSLEHYQDYPFFDKDEERASQEASRETARHTFGLHITCNPRSVNRVSSSSGTTGSPTYSGFTLKDREITNDNQARALVRLGIEPGDVVMHASVLSMWIAGIPGVDSMMAYGVCLVPVGALSGVERVAQIARDTRPKSIKCTVSFAQYLVKHMEERTGIDPATLGLEKVVVFGEPGGSIPQIYEPLEKSFGGAMVHDIMGATGCHSPTGISCEEHNGIHFYAEDNAMFEICDPESLQSLPIEDGVEGEIVFTGLERECGPLIRWRDKDIIQVTTEPCRCGRPGPRMLFKGRVDDMLLVKGVNVFPNAVRDVINKTSDLTTGNIRIVKSSPGPVVPAPVLVKVEVKAGLPDQKKQTLAGDLDNAIHHQLRFRATFKFIDEGEFELLKGATGKTRLVEEANQ</sequence>
<reference evidence="2" key="1">
    <citation type="submission" date="2018-05" db="EMBL/GenBank/DDBJ databases">
        <authorList>
            <person name="Lanie J.A."/>
            <person name="Ng W.-L."/>
            <person name="Kazmierczak K.M."/>
            <person name="Andrzejewski T.M."/>
            <person name="Davidsen T.M."/>
            <person name="Wayne K.J."/>
            <person name="Tettelin H."/>
            <person name="Glass J.I."/>
            <person name="Rusch D."/>
            <person name="Podicherti R."/>
            <person name="Tsui H.-C.T."/>
            <person name="Winkler M.E."/>
        </authorList>
    </citation>
    <scope>NUCLEOTIDE SEQUENCE</scope>
</reference>
<dbReference type="PANTHER" id="PTHR43845:SF1">
    <property type="entry name" value="BLR5969 PROTEIN"/>
    <property type="match status" value="1"/>
</dbReference>
<feature type="region of interest" description="Disordered" evidence="1">
    <location>
        <begin position="97"/>
        <end position="116"/>
    </location>
</feature>
<dbReference type="InterPro" id="IPR045851">
    <property type="entry name" value="AMP-bd_C_sf"/>
</dbReference>
<organism evidence="2">
    <name type="scientific">marine metagenome</name>
    <dbReference type="NCBI Taxonomy" id="408172"/>
    <lineage>
        <taxon>unclassified sequences</taxon>
        <taxon>metagenomes</taxon>
        <taxon>ecological metagenomes</taxon>
    </lineage>
</organism>
<name>A0A381T7G2_9ZZZZ</name>
<accession>A0A381T7G2</accession>
<dbReference type="Gene3D" id="3.40.50.12780">
    <property type="entry name" value="N-terminal domain of ligase-like"/>
    <property type="match status" value="1"/>
</dbReference>
<dbReference type="InterPro" id="IPR042099">
    <property type="entry name" value="ANL_N_sf"/>
</dbReference>